<feature type="coiled-coil region" evidence="1">
    <location>
        <begin position="117"/>
        <end position="151"/>
    </location>
</feature>
<evidence type="ECO:0000256" key="2">
    <source>
        <dbReference type="SAM" id="MobiDB-lite"/>
    </source>
</evidence>
<keyword evidence="1" id="KW-0175">Coiled coil</keyword>
<comment type="caution">
    <text evidence="3">The sequence shown here is derived from an EMBL/GenBank/DDBJ whole genome shotgun (WGS) entry which is preliminary data.</text>
</comment>
<evidence type="ECO:0000313" key="4">
    <source>
        <dbReference type="Proteomes" id="UP000289708"/>
    </source>
</evidence>
<dbReference type="SUPFAM" id="SSF158791">
    <property type="entry name" value="MgtE N-terminal domain-like"/>
    <property type="match status" value="1"/>
</dbReference>
<dbReference type="Proteomes" id="UP000289708">
    <property type="component" value="Unassembled WGS sequence"/>
</dbReference>
<keyword evidence="3" id="KW-0966">Cell projection</keyword>
<name>A0A4Q0MGN0_9HYPH</name>
<evidence type="ECO:0000313" key="3">
    <source>
        <dbReference type="EMBL" id="RXF72630.1"/>
    </source>
</evidence>
<dbReference type="OrthoDB" id="9791432at2"/>
<gene>
    <name evidence="3" type="ORF">EK403_13755</name>
</gene>
<reference evidence="3 4" key="1">
    <citation type="submission" date="2018-12" db="EMBL/GenBank/DDBJ databases">
        <title>bacterium Hansschlegelia zhihuaiae S113.</title>
        <authorList>
            <person name="He J."/>
        </authorList>
    </citation>
    <scope>NUCLEOTIDE SEQUENCE [LARGE SCALE GENOMIC DNA]</scope>
    <source>
        <strain evidence="3 4">S 113</strain>
    </source>
</reference>
<dbReference type="EMBL" id="RYFI01000013">
    <property type="protein sequence ID" value="RXF72630.1"/>
    <property type="molecule type" value="Genomic_DNA"/>
</dbReference>
<keyword evidence="4" id="KW-1185">Reference proteome</keyword>
<proteinExistence type="predicted"/>
<feature type="region of interest" description="Disordered" evidence="2">
    <location>
        <begin position="220"/>
        <end position="239"/>
    </location>
</feature>
<feature type="region of interest" description="Disordered" evidence="2">
    <location>
        <begin position="50"/>
        <end position="84"/>
    </location>
</feature>
<organism evidence="3 4">
    <name type="scientific">Hansschlegelia zhihuaiae</name>
    <dbReference type="NCBI Taxonomy" id="405005"/>
    <lineage>
        <taxon>Bacteria</taxon>
        <taxon>Pseudomonadati</taxon>
        <taxon>Pseudomonadota</taxon>
        <taxon>Alphaproteobacteria</taxon>
        <taxon>Hyphomicrobiales</taxon>
        <taxon>Methylopilaceae</taxon>
        <taxon>Hansschlegelia</taxon>
    </lineage>
</organism>
<accession>A0A4Q0MGN0</accession>
<sequence length="239" mass="25611">MTGVARTRLRLMPVVITAAAALLALKAIGLSSHSSYLFVPAAAAAGASAQENAAAEDQGSDEAGAKPKGRVERPPVDRKGELDAEAPAERALLDALGKRREAIEARSADLDLRENLLKAAEKRMEERLAELARLEEAVAAADRRRAEQEGSRLKEVVTLYEGMKPKEAARIFEKLDPQVLLEVASRMKPRQLSTVMGLMSADAAQKLTVSLTRREVAASPAAAMAATDLPKIEGRPAER</sequence>
<keyword evidence="3" id="KW-0969">Cilium</keyword>
<dbReference type="AlphaFoldDB" id="A0A4Q0MGN0"/>
<keyword evidence="3" id="KW-0282">Flagellum</keyword>
<dbReference type="RefSeq" id="WP_128778056.1">
    <property type="nucleotide sequence ID" value="NZ_RYFI01000013.1"/>
</dbReference>
<protein>
    <submittedName>
        <fullName evidence="3">Flagellar protein FlbB</fullName>
    </submittedName>
</protein>
<feature type="compositionally biased region" description="Basic and acidic residues" evidence="2">
    <location>
        <begin position="63"/>
        <end position="84"/>
    </location>
</feature>
<evidence type="ECO:0000256" key="1">
    <source>
        <dbReference type="SAM" id="Coils"/>
    </source>
</evidence>
<feature type="compositionally biased region" description="Basic and acidic residues" evidence="2">
    <location>
        <begin position="230"/>
        <end position="239"/>
    </location>
</feature>